<dbReference type="GO" id="GO:0016462">
    <property type="term" value="F:pyrophosphatase activity"/>
    <property type="evidence" value="ECO:0007669"/>
    <property type="project" value="TreeGrafter"/>
</dbReference>
<organism evidence="3 4">
    <name type="scientific">Hyphomicrobium album</name>
    <dbReference type="NCBI Taxonomy" id="2665159"/>
    <lineage>
        <taxon>Bacteria</taxon>
        <taxon>Pseudomonadati</taxon>
        <taxon>Pseudomonadota</taxon>
        <taxon>Alphaproteobacteria</taxon>
        <taxon>Hyphomicrobiales</taxon>
        <taxon>Hyphomicrobiaceae</taxon>
        <taxon>Hyphomicrobium</taxon>
    </lineage>
</organism>
<accession>A0A6I3KNA0</accession>
<proteinExistence type="predicted"/>
<evidence type="ECO:0000259" key="1">
    <source>
        <dbReference type="Pfam" id="PF02541"/>
    </source>
</evidence>
<dbReference type="SUPFAM" id="SSF53067">
    <property type="entry name" value="Actin-like ATPase domain"/>
    <property type="match status" value="2"/>
</dbReference>
<dbReference type="Gene3D" id="3.30.420.40">
    <property type="match status" value="1"/>
</dbReference>
<name>A0A6I3KNA0_9HYPH</name>
<dbReference type="Pfam" id="PF21697">
    <property type="entry name" value="Ppx_C"/>
    <property type="match status" value="1"/>
</dbReference>
<dbReference type="InterPro" id="IPR048951">
    <property type="entry name" value="Ppx_C"/>
</dbReference>
<dbReference type="Proteomes" id="UP000440694">
    <property type="component" value="Unassembled WGS sequence"/>
</dbReference>
<dbReference type="SUPFAM" id="SSF109604">
    <property type="entry name" value="HD-domain/PDEase-like"/>
    <property type="match status" value="1"/>
</dbReference>
<dbReference type="InterPro" id="IPR050273">
    <property type="entry name" value="GppA/Ppx_hydrolase"/>
</dbReference>
<feature type="domain" description="Ppx/GppA phosphatase N-terminal" evidence="1">
    <location>
        <begin position="32"/>
        <end position="311"/>
    </location>
</feature>
<dbReference type="PANTHER" id="PTHR30005">
    <property type="entry name" value="EXOPOLYPHOSPHATASE"/>
    <property type="match status" value="1"/>
</dbReference>
<evidence type="ECO:0000259" key="2">
    <source>
        <dbReference type="Pfam" id="PF21697"/>
    </source>
</evidence>
<dbReference type="PANTHER" id="PTHR30005:SF0">
    <property type="entry name" value="RETROGRADE REGULATION PROTEIN 2"/>
    <property type="match status" value="1"/>
</dbReference>
<dbReference type="EMBL" id="WMBQ01000002">
    <property type="protein sequence ID" value="MTD95370.1"/>
    <property type="molecule type" value="Genomic_DNA"/>
</dbReference>
<protein>
    <submittedName>
        <fullName evidence="3">Exopolyphosphatase</fullName>
    </submittedName>
</protein>
<comment type="caution">
    <text evidence="3">The sequence shown here is derived from an EMBL/GenBank/DDBJ whole genome shotgun (WGS) entry which is preliminary data.</text>
</comment>
<dbReference type="Pfam" id="PF02541">
    <property type="entry name" value="Ppx-GppA"/>
    <property type="match status" value="1"/>
</dbReference>
<evidence type="ECO:0000313" key="4">
    <source>
        <dbReference type="Proteomes" id="UP000440694"/>
    </source>
</evidence>
<gene>
    <name evidence="3" type="ORF">GIW81_13605</name>
</gene>
<dbReference type="Gene3D" id="3.30.420.150">
    <property type="entry name" value="Exopolyphosphatase. Domain 2"/>
    <property type="match status" value="1"/>
</dbReference>
<dbReference type="InterPro" id="IPR043129">
    <property type="entry name" value="ATPase_NBD"/>
</dbReference>
<dbReference type="AlphaFoldDB" id="A0A6I3KNA0"/>
<dbReference type="CDD" id="cd24052">
    <property type="entry name" value="ASKHA_NBD_HpPPX-GppA-like"/>
    <property type="match status" value="1"/>
</dbReference>
<dbReference type="Gene3D" id="1.10.3210.10">
    <property type="entry name" value="Hypothetical protein af1432"/>
    <property type="match status" value="1"/>
</dbReference>
<reference evidence="3 4" key="1">
    <citation type="submission" date="2019-11" db="EMBL/GenBank/DDBJ databases">
        <title>Identification of a novel strain.</title>
        <authorList>
            <person name="Xu Q."/>
            <person name="Wang G."/>
        </authorList>
    </citation>
    <scope>NUCLEOTIDE SEQUENCE [LARGE SCALE GENOMIC DNA]</scope>
    <source>
        <strain evidence="4">xq</strain>
    </source>
</reference>
<sequence>MERLFGEQSRVHELEPIGVIDIGSNSVRLVVYEGAVRAPTPVFNEKVLCGLGRDIASTGKLGTEPVDRALAALTRFRSITRLLEVKNVRAFATAAVREADDGADFIARAEKALGMRIEVLSGEKEARLVAHGIMMGFVEPDGVAGDLGGGSLELIDIASDRLKQASTLPVGGLRLIDATGNKIEKAQPLIDEAIAQVPWLSQGAGRPFFAVGGSWRAIARLHMEQTNYPLHVTHGYSIPTLEAVVFCEFLRKTKKLSGLAGFEELARARREVLPYGAFVLERLLKTLNPSEVIFSVFGIREGLIYSLLPAHERRKDPLLSFCAEYAGLRSRSVEHAWELCKWTDALFEPPGPKEMPEERRLRYAACLISDIGWREHPDYRGEQSLNLLAHAGLSGIDHQGRVFMALAIFYRHAGASQEHAAELSERLKAISTKRAQKRARIVAAAVRTAHMLSVGVPGVIDEAPLSYDGDKLVLTIPKAYAQLDGERLRRRFDTLAQLVEKAPEIRIGR</sequence>
<evidence type="ECO:0000313" key="3">
    <source>
        <dbReference type="EMBL" id="MTD95370.1"/>
    </source>
</evidence>
<dbReference type="InterPro" id="IPR003695">
    <property type="entry name" value="Ppx_GppA_N"/>
</dbReference>
<feature type="domain" description="Exopolyphosphatase C-terminal" evidence="2">
    <location>
        <begin position="320"/>
        <end position="501"/>
    </location>
</feature>
<keyword evidence="4" id="KW-1185">Reference proteome</keyword>